<sequence length="219" mass="24891">MVDEMTALHSNDTWDLVDRLKARLVAKGYTQIYGCDYGDTFSLVAKIASVHLFLSMAAMCHWPLYQLDIKNAFLNGELLEEVYMEQPPGFVAQGEFGLVCKLRRSLYGLKQSPRHGLGILVQLFKSLECFGVNDQEGIQRLKQHLFNHFQTKDLGKLKYFLGLKIAQSSSSVVMSQRKYALDILEETSMLECKPVDTPMDPNVKLVPRQGKPLRDPGRY</sequence>
<dbReference type="Pfam" id="PF07727">
    <property type="entry name" value="RVT_2"/>
    <property type="match status" value="2"/>
</dbReference>
<organism evidence="2 3">
    <name type="scientific">Vitis vinifera</name>
    <name type="common">Grape</name>
    <dbReference type="NCBI Taxonomy" id="29760"/>
    <lineage>
        <taxon>Eukaryota</taxon>
        <taxon>Viridiplantae</taxon>
        <taxon>Streptophyta</taxon>
        <taxon>Embryophyta</taxon>
        <taxon>Tracheophyta</taxon>
        <taxon>Spermatophyta</taxon>
        <taxon>Magnoliopsida</taxon>
        <taxon>eudicotyledons</taxon>
        <taxon>Gunneridae</taxon>
        <taxon>Pentapetalae</taxon>
        <taxon>rosids</taxon>
        <taxon>Vitales</taxon>
        <taxon>Vitaceae</taxon>
        <taxon>Viteae</taxon>
        <taxon>Vitis</taxon>
    </lineage>
</organism>
<dbReference type="EMBL" id="QGNW01000158">
    <property type="protein sequence ID" value="RVW90020.1"/>
    <property type="molecule type" value="Genomic_DNA"/>
</dbReference>
<protein>
    <submittedName>
        <fullName evidence="2">Retrovirus-related Pol polyprotein from transposon RE1</fullName>
    </submittedName>
</protein>
<dbReference type="Proteomes" id="UP000288805">
    <property type="component" value="Unassembled WGS sequence"/>
</dbReference>
<proteinExistence type="predicted"/>
<name>A0A438I058_VITVI</name>
<dbReference type="InterPro" id="IPR013103">
    <property type="entry name" value="RVT_2"/>
</dbReference>
<dbReference type="AlphaFoldDB" id="A0A438I058"/>
<evidence type="ECO:0000313" key="2">
    <source>
        <dbReference type="EMBL" id="RVW90020.1"/>
    </source>
</evidence>
<feature type="domain" description="Reverse transcriptase Ty1/copia-type" evidence="1">
    <location>
        <begin position="16"/>
        <end position="116"/>
    </location>
</feature>
<dbReference type="SUPFAM" id="SSF56672">
    <property type="entry name" value="DNA/RNA polymerases"/>
    <property type="match status" value="1"/>
</dbReference>
<feature type="domain" description="Reverse transcriptase Ty1/copia-type" evidence="1">
    <location>
        <begin position="133"/>
        <end position="199"/>
    </location>
</feature>
<evidence type="ECO:0000259" key="1">
    <source>
        <dbReference type="Pfam" id="PF07727"/>
    </source>
</evidence>
<evidence type="ECO:0000313" key="3">
    <source>
        <dbReference type="Proteomes" id="UP000288805"/>
    </source>
</evidence>
<reference evidence="2 3" key="1">
    <citation type="journal article" date="2018" name="PLoS Genet.">
        <title>Population sequencing reveals clonal diversity and ancestral inbreeding in the grapevine cultivar Chardonnay.</title>
        <authorList>
            <person name="Roach M.J."/>
            <person name="Johnson D.L."/>
            <person name="Bohlmann J."/>
            <person name="van Vuuren H.J."/>
            <person name="Jones S.J."/>
            <person name="Pretorius I.S."/>
            <person name="Schmidt S.A."/>
            <person name="Borneman A.R."/>
        </authorList>
    </citation>
    <scope>NUCLEOTIDE SEQUENCE [LARGE SCALE GENOMIC DNA]</scope>
    <source>
        <strain evidence="3">cv. Chardonnay</strain>
        <tissue evidence="2">Leaf</tissue>
    </source>
</reference>
<comment type="caution">
    <text evidence="2">The sequence shown here is derived from an EMBL/GenBank/DDBJ whole genome shotgun (WGS) entry which is preliminary data.</text>
</comment>
<gene>
    <name evidence="2" type="primary">RE1_3222</name>
    <name evidence="2" type="ORF">CK203_035939</name>
</gene>
<accession>A0A438I058</accession>
<dbReference type="InterPro" id="IPR043502">
    <property type="entry name" value="DNA/RNA_pol_sf"/>
</dbReference>